<dbReference type="AlphaFoldDB" id="A0A8S4RCE7"/>
<gene>
    <name evidence="2" type="primary">jg6235</name>
    <name evidence="2" type="ORF">PAEG_LOCUS11377</name>
</gene>
<keyword evidence="3" id="KW-1185">Reference proteome</keyword>
<sequence>MVSGIPSSKNRAKLHRVCKEHVLQHAALFPSTLGAVVKPHEPVITKATTPFRPEHSIATMLFSGRNKHGDRTSPDESVSAEGTK</sequence>
<evidence type="ECO:0000313" key="2">
    <source>
        <dbReference type="EMBL" id="CAH2233315.1"/>
    </source>
</evidence>
<proteinExistence type="predicted"/>
<comment type="caution">
    <text evidence="2">The sequence shown here is derived from an EMBL/GenBank/DDBJ whole genome shotgun (WGS) entry which is preliminary data.</text>
</comment>
<protein>
    <submittedName>
        <fullName evidence="2">Jg6235 protein</fullName>
    </submittedName>
</protein>
<dbReference type="EMBL" id="CAKXAJ010024955">
    <property type="protein sequence ID" value="CAH2233315.1"/>
    <property type="molecule type" value="Genomic_DNA"/>
</dbReference>
<evidence type="ECO:0000256" key="1">
    <source>
        <dbReference type="SAM" id="MobiDB-lite"/>
    </source>
</evidence>
<feature type="region of interest" description="Disordered" evidence="1">
    <location>
        <begin position="62"/>
        <end position="84"/>
    </location>
</feature>
<accession>A0A8S4RCE7</accession>
<name>A0A8S4RCE7_9NEOP</name>
<evidence type="ECO:0000313" key="3">
    <source>
        <dbReference type="Proteomes" id="UP000838756"/>
    </source>
</evidence>
<reference evidence="2" key="1">
    <citation type="submission" date="2022-03" db="EMBL/GenBank/DDBJ databases">
        <authorList>
            <person name="Lindestad O."/>
        </authorList>
    </citation>
    <scope>NUCLEOTIDE SEQUENCE</scope>
</reference>
<organism evidence="2 3">
    <name type="scientific">Pararge aegeria aegeria</name>
    <dbReference type="NCBI Taxonomy" id="348720"/>
    <lineage>
        <taxon>Eukaryota</taxon>
        <taxon>Metazoa</taxon>
        <taxon>Ecdysozoa</taxon>
        <taxon>Arthropoda</taxon>
        <taxon>Hexapoda</taxon>
        <taxon>Insecta</taxon>
        <taxon>Pterygota</taxon>
        <taxon>Neoptera</taxon>
        <taxon>Endopterygota</taxon>
        <taxon>Lepidoptera</taxon>
        <taxon>Glossata</taxon>
        <taxon>Ditrysia</taxon>
        <taxon>Papilionoidea</taxon>
        <taxon>Nymphalidae</taxon>
        <taxon>Satyrinae</taxon>
        <taxon>Satyrini</taxon>
        <taxon>Parargina</taxon>
        <taxon>Pararge</taxon>
    </lineage>
</organism>
<dbReference type="Proteomes" id="UP000838756">
    <property type="component" value="Unassembled WGS sequence"/>
</dbReference>